<reference evidence="1 2" key="1">
    <citation type="submission" date="2019-04" db="EMBL/GenBank/DDBJ databases">
        <title>Isolation and culture of sulfate reducing bacteria from the cold seep of the South China Sea.</title>
        <authorList>
            <person name="Sun C."/>
            <person name="Liu R."/>
        </authorList>
    </citation>
    <scope>NUCLEOTIDE SEQUENCE [LARGE SCALE GENOMIC DNA]</scope>
    <source>
        <strain evidence="1 2">CS1</strain>
    </source>
</reference>
<sequence>MTTHATPYRRRRFVDAPLTFVQAWVDRFPFLGGPAVPLPEWRREIMLANRAMLDEADEYLLITEDAALAYDLGARRIDPWPLWLNLCEHLGLDVRWHGRNNAPLGACMDLCRVYLALHKSRMVWLDTDARLRARPRFDMREGRPHLFDRGPLAAFYSGIQSPAMSAFWQSCLQALAGGVEQGTWLSVALNLGALHPDEPLPEFPGEYVVHHFRGSGVRRWRARATSRREGAYQCRT</sequence>
<protein>
    <submittedName>
        <fullName evidence="1">Uncharacterized protein</fullName>
    </submittedName>
</protein>
<evidence type="ECO:0000313" key="1">
    <source>
        <dbReference type="EMBL" id="QJT07474.1"/>
    </source>
</evidence>
<organism evidence="1 2">
    <name type="scientific">Oceanidesulfovibrio marinus</name>
    <dbReference type="NCBI Taxonomy" id="370038"/>
    <lineage>
        <taxon>Bacteria</taxon>
        <taxon>Pseudomonadati</taxon>
        <taxon>Thermodesulfobacteriota</taxon>
        <taxon>Desulfovibrionia</taxon>
        <taxon>Desulfovibrionales</taxon>
        <taxon>Desulfovibrionaceae</taxon>
        <taxon>Oceanidesulfovibrio</taxon>
    </lineage>
</organism>
<name>A0ABX6NA66_9BACT</name>
<proteinExistence type="predicted"/>
<dbReference type="Proteomes" id="UP000503251">
    <property type="component" value="Chromosome"/>
</dbReference>
<keyword evidence="2" id="KW-1185">Reference proteome</keyword>
<evidence type="ECO:0000313" key="2">
    <source>
        <dbReference type="Proteomes" id="UP000503251"/>
    </source>
</evidence>
<gene>
    <name evidence="1" type="ORF">E8L03_00430</name>
</gene>
<dbReference type="RefSeq" id="WP_171266255.1">
    <property type="nucleotide sequence ID" value="NZ_CP039543.1"/>
</dbReference>
<dbReference type="EMBL" id="CP039543">
    <property type="protein sequence ID" value="QJT07474.1"/>
    <property type="molecule type" value="Genomic_DNA"/>
</dbReference>
<accession>A0ABX6NA66</accession>